<keyword evidence="3" id="KW-1185">Reference proteome</keyword>
<dbReference type="EMBL" id="PGTX01000001">
    <property type="protein sequence ID" value="PJI82717.1"/>
    <property type="molecule type" value="Genomic_DNA"/>
</dbReference>
<feature type="domain" description="Nucleoside phosphorylase" evidence="1">
    <location>
        <begin position="24"/>
        <end position="173"/>
    </location>
</feature>
<evidence type="ECO:0000313" key="3">
    <source>
        <dbReference type="Proteomes" id="UP000229366"/>
    </source>
</evidence>
<dbReference type="RefSeq" id="WP_100379119.1">
    <property type="nucleotide sequence ID" value="NZ_CBCSBW010000004.1"/>
</dbReference>
<dbReference type="AlphaFoldDB" id="A0A2M8VXX4"/>
<name>A0A2M8VXX4_9BURK</name>
<dbReference type="PANTHER" id="PTHR46832:SF1">
    <property type="entry name" value="5'-METHYLTHIOADENOSINE_S-ADENOSYLHOMOCYSTEINE NUCLEOSIDASE"/>
    <property type="match status" value="1"/>
</dbReference>
<dbReference type="Gene3D" id="3.40.50.1580">
    <property type="entry name" value="Nucleoside phosphorylase domain"/>
    <property type="match status" value="1"/>
</dbReference>
<evidence type="ECO:0000259" key="1">
    <source>
        <dbReference type="Pfam" id="PF01048"/>
    </source>
</evidence>
<proteinExistence type="predicted"/>
<dbReference type="SUPFAM" id="SSF53167">
    <property type="entry name" value="Purine and uridine phosphorylases"/>
    <property type="match status" value="1"/>
</dbReference>
<reference evidence="2 3" key="1">
    <citation type="submission" date="2017-11" db="EMBL/GenBank/DDBJ databases">
        <title>Genomic Encyclopedia of Type Strains, Phase III (KMG-III): the genomes of soil and plant-associated and newly described type strains.</title>
        <authorList>
            <person name="Whitman W."/>
        </authorList>
    </citation>
    <scope>NUCLEOTIDE SEQUENCE [LARGE SCALE GENOMIC DNA]</scope>
    <source>
        <strain evidence="2 3">UB-Domo-W1</strain>
    </source>
</reference>
<evidence type="ECO:0000313" key="2">
    <source>
        <dbReference type="EMBL" id="PJI82717.1"/>
    </source>
</evidence>
<dbReference type="PANTHER" id="PTHR46832">
    <property type="entry name" value="5'-METHYLTHIOADENOSINE/S-ADENOSYLHOMOCYSTEINE NUCLEOSIDASE"/>
    <property type="match status" value="1"/>
</dbReference>
<dbReference type="GO" id="GO:0009116">
    <property type="term" value="P:nucleoside metabolic process"/>
    <property type="evidence" value="ECO:0007669"/>
    <property type="project" value="InterPro"/>
</dbReference>
<dbReference type="GO" id="GO:0008930">
    <property type="term" value="F:methylthioadenosine nucleosidase activity"/>
    <property type="evidence" value="ECO:0007669"/>
    <property type="project" value="TreeGrafter"/>
</dbReference>
<sequence>MKSNLLIITALESELSRAVLPPGVGIIYSGIGKVNAALMTYQAIEEFEPKRIINFGTAGKVNLDLHGLLEIGQVIQRDMQTEPLAPRGQTPFCPRPQVYRSPGGIHMCGTGDSFVTAHDPWLQEQGVDVVDMELFAIAATAYQFQIPWQSFKYITDDANTQSGNDWQEKVNDGQDAFLLKLKELL</sequence>
<organism evidence="2 3">
    <name type="scientific">Polynucleobacter brandtiae</name>
    <dbReference type="NCBI Taxonomy" id="1938816"/>
    <lineage>
        <taxon>Bacteria</taxon>
        <taxon>Pseudomonadati</taxon>
        <taxon>Pseudomonadota</taxon>
        <taxon>Betaproteobacteria</taxon>
        <taxon>Burkholderiales</taxon>
        <taxon>Burkholderiaceae</taxon>
        <taxon>Polynucleobacter</taxon>
    </lineage>
</organism>
<dbReference type="GO" id="GO:0008782">
    <property type="term" value="F:adenosylhomocysteine nucleosidase activity"/>
    <property type="evidence" value="ECO:0007669"/>
    <property type="project" value="TreeGrafter"/>
</dbReference>
<dbReference type="InterPro" id="IPR035994">
    <property type="entry name" value="Nucleoside_phosphorylase_sf"/>
</dbReference>
<gene>
    <name evidence="2" type="ORF">B0G85_0097</name>
</gene>
<dbReference type="Proteomes" id="UP000229366">
    <property type="component" value="Unassembled WGS sequence"/>
</dbReference>
<dbReference type="Pfam" id="PF01048">
    <property type="entry name" value="PNP_UDP_1"/>
    <property type="match status" value="1"/>
</dbReference>
<comment type="caution">
    <text evidence="2">The sequence shown here is derived from an EMBL/GenBank/DDBJ whole genome shotgun (WGS) entry which is preliminary data.</text>
</comment>
<dbReference type="GO" id="GO:0005829">
    <property type="term" value="C:cytosol"/>
    <property type="evidence" value="ECO:0007669"/>
    <property type="project" value="TreeGrafter"/>
</dbReference>
<dbReference type="OrthoDB" id="9792278at2"/>
<dbReference type="InterPro" id="IPR000845">
    <property type="entry name" value="Nucleoside_phosphorylase_d"/>
</dbReference>
<accession>A0A2M8VXX4</accession>
<protein>
    <submittedName>
        <fullName evidence="2">Adenosylhomocysteine nucleosidase</fullName>
    </submittedName>
</protein>
<dbReference type="GO" id="GO:0019284">
    <property type="term" value="P:L-methionine salvage from S-adenosylmethionine"/>
    <property type="evidence" value="ECO:0007669"/>
    <property type="project" value="TreeGrafter"/>
</dbReference>